<dbReference type="InterPro" id="IPR042087">
    <property type="entry name" value="DNA_pol_B_thumb"/>
</dbReference>
<dbReference type="InterPro" id="IPR012337">
    <property type="entry name" value="RNaseH-like_sf"/>
</dbReference>
<evidence type="ECO:0000256" key="3">
    <source>
        <dbReference type="ARBA" id="ARBA00022679"/>
    </source>
</evidence>
<evidence type="ECO:0000256" key="13">
    <source>
        <dbReference type="SAM" id="MobiDB-lite"/>
    </source>
</evidence>
<dbReference type="SMART" id="SM00486">
    <property type="entry name" value="POLBc"/>
    <property type="match status" value="1"/>
</dbReference>
<evidence type="ECO:0000259" key="17">
    <source>
        <dbReference type="Pfam" id="PF12254"/>
    </source>
</evidence>
<dbReference type="Pfam" id="PF12254">
    <property type="entry name" value="DNA_pol_alpha_N"/>
    <property type="match status" value="1"/>
</dbReference>
<dbReference type="PANTHER" id="PTHR45861">
    <property type="entry name" value="DNA POLYMERASE ALPHA CATALYTIC SUBUNIT"/>
    <property type="match status" value="1"/>
</dbReference>
<dbReference type="InterPro" id="IPR023211">
    <property type="entry name" value="DNA_pol_palm_dom_sf"/>
</dbReference>
<dbReference type="CDD" id="cd05532">
    <property type="entry name" value="POLBc_alpha"/>
    <property type="match status" value="1"/>
</dbReference>
<dbReference type="InterPro" id="IPR015088">
    <property type="entry name" value="Znf_DNA-dir_DNA_pol_B_alpha"/>
</dbReference>
<reference evidence="18" key="1">
    <citation type="journal article" date="2022" name="G3 (Bethesda)">
        <title>High quality genome of the basidiomycete yeast Dioszegia hungarica PDD-24b-2 isolated from cloud water.</title>
        <authorList>
            <person name="Jarrige D."/>
            <person name="Haridas S."/>
            <person name="Bleykasten-Grosshans C."/>
            <person name="Joly M."/>
            <person name="Nadalig T."/>
            <person name="Sancelme M."/>
            <person name="Vuilleumier S."/>
            <person name="Grigoriev I.V."/>
            <person name="Amato P."/>
            <person name="Bringel F."/>
        </authorList>
    </citation>
    <scope>NUCLEOTIDE SEQUENCE</scope>
    <source>
        <strain evidence="18">PDD-24b-2</strain>
    </source>
</reference>
<dbReference type="EC" id="2.7.7.7" evidence="12"/>
<dbReference type="InterPro" id="IPR038256">
    <property type="entry name" value="Pol_alpha_znc_sf"/>
</dbReference>
<dbReference type="Gene3D" id="3.30.70.2820">
    <property type="match status" value="1"/>
</dbReference>
<dbReference type="Pfam" id="PF03104">
    <property type="entry name" value="DNA_pol_B_exo1"/>
    <property type="match status" value="1"/>
</dbReference>
<accession>A0AA38HA00</accession>
<evidence type="ECO:0000256" key="1">
    <source>
        <dbReference type="ARBA" id="ARBA00004123"/>
    </source>
</evidence>
<feature type="compositionally biased region" description="Low complexity" evidence="13">
    <location>
        <begin position="112"/>
        <end position="121"/>
    </location>
</feature>
<name>A0AA38HA00_9TREE</name>
<keyword evidence="9 12" id="KW-0239">DNA-directed DNA polymerase</keyword>
<evidence type="ECO:0000256" key="6">
    <source>
        <dbReference type="ARBA" id="ARBA00022723"/>
    </source>
</evidence>
<dbReference type="CDD" id="cd05776">
    <property type="entry name" value="DNA_polB_alpha_exo"/>
    <property type="match status" value="1"/>
</dbReference>
<dbReference type="GO" id="GO:0003688">
    <property type="term" value="F:DNA replication origin binding"/>
    <property type="evidence" value="ECO:0007669"/>
    <property type="project" value="TreeGrafter"/>
</dbReference>
<keyword evidence="10 12" id="KW-0238">DNA-binding</keyword>
<dbReference type="GO" id="GO:0006273">
    <property type="term" value="P:lagging strand elongation"/>
    <property type="evidence" value="ECO:0007669"/>
    <property type="project" value="TreeGrafter"/>
</dbReference>
<dbReference type="GO" id="GO:0006281">
    <property type="term" value="P:DNA repair"/>
    <property type="evidence" value="ECO:0007669"/>
    <property type="project" value="UniProtKB-ARBA"/>
</dbReference>
<feature type="region of interest" description="Disordered" evidence="13">
    <location>
        <begin position="160"/>
        <end position="247"/>
    </location>
</feature>
<dbReference type="InterPro" id="IPR045846">
    <property type="entry name" value="POLBc_alpha"/>
</dbReference>
<dbReference type="InterPro" id="IPR006172">
    <property type="entry name" value="DNA-dir_DNA_pol_B"/>
</dbReference>
<keyword evidence="5 12" id="KW-0235">DNA replication</keyword>
<dbReference type="PANTHER" id="PTHR45861:SF1">
    <property type="entry name" value="DNA POLYMERASE ALPHA CATALYTIC SUBUNIT"/>
    <property type="match status" value="1"/>
</dbReference>
<comment type="similarity">
    <text evidence="2 12">Belongs to the DNA polymerase type-B family.</text>
</comment>
<dbReference type="Gene3D" id="3.30.420.10">
    <property type="entry name" value="Ribonuclease H-like superfamily/Ribonuclease H"/>
    <property type="match status" value="1"/>
</dbReference>
<evidence type="ECO:0000256" key="10">
    <source>
        <dbReference type="ARBA" id="ARBA00023125"/>
    </source>
</evidence>
<keyword evidence="3 12" id="KW-0808">Transferase</keyword>
<dbReference type="GO" id="GO:0005658">
    <property type="term" value="C:alpha DNA polymerase:primase complex"/>
    <property type="evidence" value="ECO:0007669"/>
    <property type="project" value="TreeGrafter"/>
</dbReference>
<keyword evidence="7" id="KW-0863">Zinc-finger</keyword>
<evidence type="ECO:0000256" key="5">
    <source>
        <dbReference type="ARBA" id="ARBA00022705"/>
    </source>
</evidence>
<comment type="subcellular location">
    <subcellularLocation>
        <location evidence="1">Nucleus</location>
    </subcellularLocation>
</comment>
<evidence type="ECO:0000313" key="19">
    <source>
        <dbReference type="Proteomes" id="UP001164286"/>
    </source>
</evidence>
<evidence type="ECO:0000259" key="14">
    <source>
        <dbReference type="Pfam" id="PF00136"/>
    </source>
</evidence>
<dbReference type="RefSeq" id="XP_052945421.1">
    <property type="nucleotide sequence ID" value="XM_053087290.1"/>
</dbReference>
<dbReference type="InterPro" id="IPR043502">
    <property type="entry name" value="DNA/RNA_pol_sf"/>
</dbReference>
<dbReference type="InterPro" id="IPR036397">
    <property type="entry name" value="RNaseH_sf"/>
</dbReference>
<dbReference type="GO" id="GO:1902975">
    <property type="term" value="P:mitotic DNA replication initiation"/>
    <property type="evidence" value="ECO:0007669"/>
    <property type="project" value="InterPro"/>
</dbReference>
<dbReference type="Proteomes" id="UP001164286">
    <property type="component" value="Unassembled WGS sequence"/>
</dbReference>
<dbReference type="Pfam" id="PF00136">
    <property type="entry name" value="DNA_pol_B"/>
    <property type="match status" value="1"/>
</dbReference>
<keyword evidence="4 12" id="KW-0548">Nucleotidyltransferase</keyword>
<dbReference type="GO" id="GO:0003887">
    <property type="term" value="F:DNA-directed DNA polymerase activity"/>
    <property type="evidence" value="ECO:0007669"/>
    <property type="project" value="UniProtKB-KW"/>
</dbReference>
<keyword evidence="19" id="KW-1185">Reference proteome</keyword>
<dbReference type="GeneID" id="77726491"/>
<dbReference type="InterPro" id="IPR024647">
    <property type="entry name" value="DNA_pol_a_cat_su_N"/>
</dbReference>
<feature type="region of interest" description="Disordered" evidence="13">
    <location>
        <begin position="52"/>
        <end position="97"/>
    </location>
</feature>
<comment type="caution">
    <text evidence="18">The sequence shown here is derived from an EMBL/GenBank/DDBJ whole genome shotgun (WGS) entry which is preliminary data.</text>
</comment>
<dbReference type="Gene3D" id="1.10.3200.20">
    <property type="entry name" value="DNA Polymerase alpha, zinc finger"/>
    <property type="match status" value="1"/>
</dbReference>
<feature type="domain" description="DNA-directed DNA polymerase family B multifunctional" evidence="14">
    <location>
        <begin position="801"/>
        <end position="1248"/>
    </location>
</feature>
<dbReference type="Gene3D" id="3.90.1600.10">
    <property type="entry name" value="Palm domain of DNA polymerase"/>
    <property type="match status" value="2"/>
</dbReference>
<dbReference type="PRINTS" id="PR00106">
    <property type="entry name" value="DNAPOLB"/>
</dbReference>
<dbReference type="GO" id="GO:0003697">
    <property type="term" value="F:single-stranded DNA binding"/>
    <property type="evidence" value="ECO:0007669"/>
    <property type="project" value="TreeGrafter"/>
</dbReference>
<organism evidence="18 19">
    <name type="scientific">Dioszegia hungarica</name>
    <dbReference type="NCBI Taxonomy" id="4972"/>
    <lineage>
        <taxon>Eukaryota</taxon>
        <taxon>Fungi</taxon>
        <taxon>Dikarya</taxon>
        <taxon>Basidiomycota</taxon>
        <taxon>Agaricomycotina</taxon>
        <taxon>Tremellomycetes</taxon>
        <taxon>Tremellales</taxon>
        <taxon>Bulleribasidiaceae</taxon>
        <taxon>Dioszegia</taxon>
    </lineage>
</organism>
<dbReference type="GO" id="GO:0008270">
    <property type="term" value="F:zinc ion binding"/>
    <property type="evidence" value="ECO:0007669"/>
    <property type="project" value="UniProtKB-KW"/>
</dbReference>
<feature type="region of interest" description="Disordered" evidence="13">
    <location>
        <begin position="109"/>
        <end position="144"/>
    </location>
</feature>
<proteinExistence type="inferred from homology"/>
<feature type="compositionally biased region" description="Acidic residues" evidence="13">
    <location>
        <begin position="72"/>
        <end position="94"/>
    </location>
</feature>
<evidence type="ECO:0000256" key="9">
    <source>
        <dbReference type="ARBA" id="ARBA00022932"/>
    </source>
</evidence>
<dbReference type="InterPro" id="IPR006134">
    <property type="entry name" value="DNA-dir_DNA_pol_B_multi_dom"/>
</dbReference>
<dbReference type="Pfam" id="PF08996">
    <property type="entry name" value="zf-DNA_Pol"/>
    <property type="match status" value="1"/>
</dbReference>
<feature type="domain" description="DNA-directed DNA polymerase family B exonuclease" evidence="15">
    <location>
        <begin position="494"/>
        <end position="720"/>
    </location>
</feature>
<dbReference type="FunFam" id="1.10.132.60:FF:000004">
    <property type="entry name" value="DNA polymerase"/>
    <property type="match status" value="1"/>
</dbReference>
<dbReference type="Gene3D" id="2.40.50.730">
    <property type="match status" value="1"/>
</dbReference>
<evidence type="ECO:0000256" key="8">
    <source>
        <dbReference type="ARBA" id="ARBA00022833"/>
    </source>
</evidence>
<dbReference type="Gene3D" id="1.10.132.60">
    <property type="entry name" value="DNA polymerase family B, C-terminal domain"/>
    <property type="match status" value="1"/>
</dbReference>
<evidence type="ECO:0000313" key="18">
    <source>
        <dbReference type="EMBL" id="KAI9635644.1"/>
    </source>
</evidence>
<evidence type="ECO:0000256" key="7">
    <source>
        <dbReference type="ARBA" id="ARBA00022771"/>
    </source>
</evidence>
<gene>
    <name evidence="18" type="ORF">MKK02DRAFT_27003</name>
</gene>
<dbReference type="InterPro" id="IPR006133">
    <property type="entry name" value="DNA-dir_DNA_pol_B_exonuc"/>
</dbReference>
<keyword evidence="6" id="KW-0479">Metal-binding</keyword>
<dbReference type="FunFam" id="3.30.420.10:FF:000036">
    <property type="entry name" value="DNA polymerase"/>
    <property type="match status" value="1"/>
</dbReference>
<feature type="region of interest" description="Disordered" evidence="13">
    <location>
        <begin position="840"/>
        <end position="861"/>
    </location>
</feature>
<keyword evidence="8" id="KW-0862">Zinc</keyword>
<dbReference type="GO" id="GO:0000166">
    <property type="term" value="F:nucleotide binding"/>
    <property type="evidence" value="ECO:0007669"/>
    <property type="project" value="InterPro"/>
</dbReference>
<dbReference type="SUPFAM" id="SSF53098">
    <property type="entry name" value="Ribonuclease H-like"/>
    <property type="match status" value="1"/>
</dbReference>
<dbReference type="GO" id="GO:0006272">
    <property type="term" value="P:leading strand elongation"/>
    <property type="evidence" value="ECO:0007669"/>
    <property type="project" value="TreeGrafter"/>
</dbReference>
<dbReference type="NCBIfam" id="TIGR00592">
    <property type="entry name" value="pol2"/>
    <property type="match status" value="1"/>
</dbReference>
<dbReference type="PROSITE" id="PS00116">
    <property type="entry name" value="DNA_POLYMERASE_B"/>
    <property type="match status" value="1"/>
</dbReference>
<evidence type="ECO:0000256" key="4">
    <source>
        <dbReference type="ARBA" id="ARBA00022695"/>
    </source>
</evidence>
<evidence type="ECO:0000259" key="16">
    <source>
        <dbReference type="Pfam" id="PF08996"/>
    </source>
</evidence>
<dbReference type="SUPFAM" id="SSF56672">
    <property type="entry name" value="DNA/RNA polymerases"/>
    <property type="match status" value="1"/>
</dbReference>
<feature type="domain" description="DNA polymerase alpha catalytic subunit N-terminal" evidence="17">
    <location>
        <begin position="15"/>
        <end position="77"/>
    </location>
</feature>
<evidence type="ECO:0000256" key="12">
    <source>
        <dbReference type="RuleBase" id="RU000442"/>
    </source>
</evidence>
<keyword evidence="11" id="KW-0539">Nucleus</keyword>
<feature type="region of interest" description="Disordered" evidence="13">
    <location>
        <begin position="273"/>
        <end position="292"/>
    </location>
</feature>
<feature type="domain" description="Zinc finger DNA-directed DNA polymerase family B alpha" evidence="16">
    <location>
        <begin position="1285"/>
        <end position="1469"/>
    </location>
</feature>
<comment type="catalytic activity">
    <reaction evidence="12">
        <text>DNA(n) + a 2'-deoxyribonucleoside 5'-triphosphate = DNA(n+1) + diphosphate</text>
        <dbReference type="Rhea" id="RHEA:22508"/>
        <dbReference type="Rhea" id="RHEA-COMP:17339"/>
        <dbReference type="Rhea" id="RHEA-COMP:17340"/>
        <dbReference type="ChEBI" id="CHEBI:33019"/>
        <dbReference type="ChEBI" id="CHEBI:61560"/>
        <dbReference type="ChEBI" id="CHEBI:173112"/>
        <dbReference type="EC" id="2.7.7.7"/>
    </reaction>
</comment>
<dbReference type="EMBL" id="JAKWFO010000005">
    <property type="protein sequence ID" value="KAI9635644.1"/>
    <property type="molecule type" value="Genomic_DNA"/>
</dbReference>
<evidence type="ECO:0000259" key="15">
    <source>
        <dbReference type="Pfam" id="PF03104"/>
    </source>
</evidence>
<dbReference type="GO" id="GO:0003682">
    <property type="term" value="F:chromatin binding"/>
    <property type="evidence" value="ECO:0007669"/>
    <property type="project" value="TreeGrafter"/>
</dbReference>
<dbReference type="InterPro" id="IPR017964">
    <property type="entry name" value="DNA-dir_DNA_pol_B_CS"/>
</dbReference>
<sequence length="1478" mass="165778">MPAFRKPDAKVDKFAALKEARAKGGRLSQWKPKDSDLYDEVPDEQYRAIVGSRLDQDDFIEDDGVGGYVDNGQDDWDEEDEESEDEDDFEGEDEELRKARKLKRAKLRAKLAAKPAAAKPRTSLNDYARPAVASGSTYRPAHSAAKEDDFMAQLLSSVTASSNEAARKRKSSPDFPSSDPHEPSSDHSFFGAKKRYGQESDEEDYSRRRSTVGKKPRVSEATIMPADENEPDYGDYGDYGGMDVDEPPVKAEVLSDDDEIMIKPKTAPLASAKLNGQAAQRRRVVNSTSVKHVEPKPEPIVAKAEPELTPVKPRFPMEKKPLNGAAHWSSVQETLEKQVKSSELDVVKAPTGSVKVENVIEEDGTVRMFWLDQMEQDGVVHLVGKVLDRQTNKYVSACVSVNGIKRNLFVKPRAKRFQGGHETDLEVTKTDVYQDFDEYRRKEGIEEWAAKFVQRKYAFEDPGVEKGESEWMKVVYGFDQPELPHSASGATFSHVFGTNTTPFELLAIKRKIMGPCWLEIKNASQSSKSTSWCKVEFTVHDPKNVNPFSETDQDAPKDAPPLTMMSIAMRTIVNHRENKTELLCVTTRIWEGCNIDDPTPPDRLPSSLNTIVRPIEKFPPNLEARAKTEASPFQTVKAERALLNSLLATIQRHDPDVMVSHNFLGGNFEALLYRMKELKADHWSRIGRFRRKAININKMGSNVRLMAGRLVADLSSDAAKGMISSTTWSMTEMCGTHLKIQREDVDPEDTHTYFDHTLPTPDRLIKYIRLCEIDAYFQMAIASRVQMLPLTKQLTNLAGNSWSLTLTGGRAVRNEFILLHEFHRLKYVCPDKMFRKDKVKALPTGDNDDEDDQPTTSTRTRGKAKYAGGLVFEPKRGLWDTYILVMDFNSLYPSIIQEYNIDFTTVEREEDEDAEEEKIPDVPEGGTPQGVLPRIIATLVSRRRQVKALMKDKSASAAKLMQYDIKQQALKLTANSMYGCLGFAGSRFSSRPLAALTTFKGREILTHTRELAESLQLDVVYGDTDSVFVNSNVTTYPEALKIANEFKKLVNERYKLLEIDLDAVFERILLLNKKKYAAVKIDEAGERITEVKGLDMKRREFSKVSKDSSSAVLKEILSGDVTENVVGKVHDLLTMLGERVKSGAVPLEDFIIFKRLGKNPEDYPDKKSQPHVQVALRMKSKGASVRAHDVIPYIICLGEDGKSGKTASADKAFHPDDLRRQGSELKIDYEFYLDSQILQPILRLCESIEGTERARLAECLGLDPARYSSSGGGEVAEKQFFTFESQISDKERFKDADPFSVRCMACEATFAFEGLLEDTASVVQAIGLVCPGCSGVVPTPSVSVQLEMAVRSHISKYYLGWTVCDGEGCGARTRMMGVYGRRCLGFVKEGCTGTVSLEYSDTKLYNQLLYFHSLFDLEKAVNTARGTGRGEEVRALATANTRGFAEILSVVERYLERNGRRYVDMKGLFGFMERIKIA</sequence>
<evidence type="ECO:0000256" key="2">
    <source>
        <dbReference type="ARBA" id="ARBA00005755"/>
    </source>
</evidence>
<evidence type="ECO:0000256" key="11">
    <source>
        <dbReference type="ARBA" id="ARBA00023242"/>
    </source>
</evidence>
<dbReference type="FunFam" id="3.30.70.2820:FF:000001">
    <property type="entry name" value="DNA polymerase"/>
    <property type="match status" value="1"/>
</dbReference>
<protein>
    <recommendedName>
        <fullName evidence="12">DNA polymerase</fullName>
        <ecNumber evidence="12">2.7.7.7</ecNumber>
    </recommendedName>
</protein>